<protein>
    <recommendedName>
        <fullName evidence="4">K Homology domain-containing protein</fullName>
    </recommendedName>
</protein>
<dbReference type="PANTHER" id="PTHR10288">
    <property type="entry name" value="KH DOMAIN CONTAINING RNA BINDING PROTEIN"/>
    <property type="match status" value="1"/>
</dbReference>
<dbReference type="Proteomes" id="UP001230268">
    <property type="component" value="Unassembled WGS sequence"/>
</dbReference>
<feature type="compositionally biased region" description="Basic residues" evidence="3">
    <location>
        <begin position="1"/>
        <end position="11"/>
    </location>
</feature>
<organism evidence="5 6">
    <name type="scientific">Babesia gibsoni</name>
    <dbReference type="NCBI Taxonomy" id="33632"/>
    <lineage>
        <taxon>Eukaryota</taxon>
        <taxon>Sar</taxon>
        <taxon>Alveolata</taxon>
        <taxon>Apicomplexa</taxon>
        <taxon>Aconoidasida</taxon>
        <taxon>Piroplasmida</taxon>
        <taxon>Babesiidae</taxon>
        <taxon>Babesia</taxon>
    </lineage>
</organism>
<proteinExistence type="predicted"/>
<feature type="domain" description="K Homology" evidence="4">
    <location>
        <begin position="636"/>
        <end position="692"/>
    </location>
</feature>
<comment type="caution">
    <text evidence="5">The sequence shown here is derived from an EMBL/GenBank/DDBJ whole genome shotgun (WGS) entry which is preliminary data.</text>
</comment>
<evidence type="ECO:0000256" key="1">
    <source>
        <dbReference type="ARBA" id="ARBA00022737"/>
    </source>
</evidence>
<dbReference type="GO" id="GO:0003723">
    <property type="term" value="F:RNA binding"/>
    <property type="evidence" value="ECO:0007669"/>
    <property type="project" value="UniProtKB-UniRule"/>
</dbReference>
<gene>
    <name evidence="5" type="ORF">BgAZ_204220</name>
</gene>
<keyword evidence="2" id="KW-0694">RNA-binding</keyword>
<dbReference type="SMART" id="SM00322">
    <property type="entry name" value="KH"/>
    <property type="match status" value="2"/>
</dbReference>
<dbReference type="SUPFAM" id="SSF54791">
    <property type="entry name" value="Eukaryotic type KH-domain (KH-domain type I)"/>
    <property type="match status" value="2"/>
</dbReference>
<feature type="region of interest" description="Disordered" evidence="3">
    <location>
        <begin position="67"/>
        <end position="130"/>
    </location>
</feature>
<dbReference type="InterPro" id="IPR004087">
    <property type="entry name" value="KH_dom"/>
</dbReference>
<keyword evidence="1" id="KW-0677">Repeat</keyword>
<evidence type="ECO:0000313" key="6">
    <source>
        <dbReference type="Proteomes" id="UP001230268"/>
    </source>
</evidence>
<feature type="region of interest" description="Disordered" evidence="3">
    <location>
        <begin position="1"/>
        <end position="31"/>
    </location>
</feature>
<dbReference type="InterPro" id="IPR004088">
    <property type="entry name" value="KH_dom_type_1"/>
</dbReference>
<evidence type="ECO:0000259" key="4">
    <source>
        <dbReference type="SMART" id="SM00322"/>
    </source>
</evidence>
<dbReference type="PROSITE" id="PS50084">
    <property type="entry name" value="KH_TYPE_1"/>
    <property type="match status" value="1"/>
</dbReference>
<reference evidence="5" key="1">
    <citation type="submission" date="2023-08" db="EMBL/GenBank/DDBJ databases">
        <title>Draft sequence of the Babesia gibsoni genome.</title>
        <authorList>
            <person name="Yamagishi J.Y."/>
            <person name="Xuan X.X."/>
        </authorList>
    </citation>
    <scope>NUCLEOTIDE SEQUENCE</scope>
    <source>
        <strain evidence="5">Azabu</strain>
    </source>
</reference>
<dbReference type="Pfam" id="PF00013">
    <property type="entry name" value="KH_1"/>
    <property type="match status" value="1"/>
</dbReference>
<dbReference type="AlphaFoldDB" id="A0AAD8LRB8"/>
<evidence type="ECO:0000256" key="3">
    <source>
        <dbReference type="SAM" id="MobiDB-lite"/>
    </source>
</evidence>
<evidence type="ECO:0000256" key="2">
    <source>
        <dbReference type="PROSITE-ProRule" id="PRU00117"/>
    </source>
</evidence>
<evidence type="ECO:0000313" key="5">
    <source>
        <dbReference type="EMBL" id="KAK1443546.1"/>
    </source>
</evidence>
<feature type="domain" description="K Homology" evidence="4">
    <location>
        <begin position="775"/>
        <end position="844"/>
    </location>
</feature>
<dbReference type="Gene3D" id="3.30.1370.10">
    <property type="entry name" value="K Homology domain, type 1"/>
    <property type="match status" value="1"/>
</dbReference>
<name>A0AAD8LRB8_BABGI</name>
<keyword evidence="6" id="KW-1185">Reference proteome</keyword>
<dbReference type="EMBL" id="JAVEPI010000002">
    <property type="protein sequence ID" value="KAK1443546.1"/>
    <property type="molecule type" value="Genomic_DNA"/>
</dbReference>
<sequence length="910" mass="102074">MAKPKGTRPYHGKGDADNCSEYGLERRGSMSARLERNLSRSFQESAGSLKREDSISSIASYAHVLSSPRQGPFNPAWGSNRSNGHKANDLLTEDGFQPALTSSERRRLRKQGAGANSEFAVDGNQDKSSPNYYSSQINKFKSRLGNMGINVAYLPVSAEDAAACKATIDELTDLASNIDLIMTSAAANVTKPLQFKTVEEVDNRIREANENLKRLKGSRGKPNGTTEEDFEAALKENEVFVSYLRDQRVVVEAYQRMRAFQHTLTQFKKACMDTAEHKIKAEKNVHNADYRSRCEDQPRSSRKNEYVTETIHKMKSDKGLRFDPSAITRSEVVIMATAYRFHPPYNYLRRIKEKFCVHIDNVDANGTEVTALRLLLHGEEKDIAECTKFLKDIDFHSSRKEKVEFDHIKKLFGGVFGLSTLEHSFKVLSFYYQGHLDVIGSKDGVNLSLQYLAAKIAELDTVNNGRNAASKTATPANLSEHEKRRVRIQYDYLICKALSTKFRSVLRDVEAECGVSVSISMSPAEPKGTLSVNVDTANVENTTPPEERIKKAVEMLKEAIAPFVYSQVPGEFDDHTMSFLFSDGVLRAGFVSQDFCLLSYNGSPYVVCDKNTTKYGVERVQTLIRCMGMKQKEHFVPMEKTVMLPDSSLRAIEDWTGVTIVARESINGIVLAIYGEPEHQEDCIKQINDVLKTHVEYTFDLSPAHFAVLADNKYRIIKDLEQSSQVMIIANRENNKLVFHGQKGKVEDAVNVMKAFTENFVCLDTTKIDDVKLEGAFYAWIRVPRRHIPAVIGKGGSTIREIIKDSGLCNMFVNRSENPEEIICFEGSKEAVKRAMEVLSHILEFDGVYQKFQPEEDSLVGKYSSAHSVLRPNANAKPPRRSGSMTKGDVNAIVFDCRDEDDFPGLGSKK</sequence>
<dbReference type="CDD" id="cd00105">
    <property type="entry name" value="KH-I"/>
    <property type="match status" value="1"/>
</dbReference>
<dbReference type="InterPro" id="IPR036612">
    <property type="entry name" value="KH_dom_type_1_sf"/>
</dbReference>
<accession>A0AAD8LRB8</accession>